<organism evidence="1 2">
    <name type="scientific">Dioscorea cayennensis subsp. rotundata</name>
    <name type="common">White Guinea yam</name>
    <name type="synonym">Dioscorea rotundata</name>
    <dbReference type="NCBI Taxonomy" id="55577"/>
    <lineage>
        <taxon>Eukaryota</taxon>
        <taxon>Viridiplantae</taxon>
        <taxon>Streptophyta</taxon>
        <taxon>Embryophyta</taxon>
        <taxon>Tracheophyta</taxon>
        <taxon>Spermatophyta</taxon>
        <taxon>Magnoliopsida</taxon>
        <taxon>Liliopsida</taxon>
        <taxon>Dioscoreales</taxon>
        <taxon>Dioscoreaceae</taxon>
        <taxon>Dioscorea</taxon>
    </lineage>
</organism>
<dbReference type="Proteomes" id="UP001515500">
    <property type="component" value="Chromosome 17"/>
</dbReference>
<evidence type="ECO:0000313" key="2">
    <source>
        <dbReference type="RefSeq" id="XP_039143861.1"/>
    </source>
</evidence>
<dbReference type="RefSeq" id="XP_039143861.1">
    <property type="nucleotide sequence ID" value="XM_039287927.1"/>
</dbReference>
<dbReference type="GeneID" id="120280964"/>
<keyword evidence="1" id="KW-1185">Reference proteome</keyword>
<name>A0AB40CUW0_DIOCR</name>
<evidence type="ECO:0000313" key="1">
    <source>
        <dbReference type="Proteomes" id="UP001515500"/>
    </source>
</evidence>
<sequence>MTSQVFTGLQSYWRRKTYQKLENSSYSSKKKLPVIILGEGRHRCWKLKTVSRRVCRLRLKVVSPVKLFLRLRDAYVNAMLVLAGEKKSPTAPLTAAAAAKKKKKTNSVYQVFKISKSCTEFERRMMIHIYSHLVAPS</sequence>
<accession>A0AB40CUW0</accession>
<dbReference type="PANTHER" id="PTHR33702">
    <property type="entry name" value="BNAA09G40010D PROTEIN"/>
    <property type="match status" value="1"/>
</dbReference>
<dbReference type="PANTHER" id="PTHR33702:SF25">
    <property type="entry name" value="OS05G0575200 PROTEIN"/>
    <property type="match status" value="1"/>
</dbReference>
<protein>
    <submittedName>
        <fullName evidence="2">Uncharacterized protein LOC120280964</fullName>
    </submittedName>
</protein>
<dbReference type="AlphaFoldDB" id="A0AB40CUW0"/>
<gene>
    <name evidence="2" type="primary">LOC120280964</name>
</gene>
<proteinExistence type="predicted"/>
<reference evidence="2" key="1">
    <citation type="submission" date="2025-08" db="UniProtKB">
        <authorList>
            <consortium name="RefSeq"/>
        </authorList>
    </citation>
    <scope>IDENTIFICATION</scope>
</reference>